<keyword evidence="1 3" id="KW-0175">Coiled coil</keyword>
<dbReference type="InterPro" id="IPR003798">
    <property type="entry name" value="DNA_recombination_RmuC"/>
</dbReference>
<dbReference type="EMBL" id="CAEZXV010000080">
    <property type="protein sequence ID" value="CAB4705525.1"/>
    <property type="molecule type" value="Genomic_DNA"/>
</dbReference>
<evidence type="ECO:0000256" key="1">
    <source>
        <dbReference type="ARBA" id="ARBA00023054"/>
    </source>
</evidence>
<protein>
    <submittedName>
        <fullName evidence="4">Unannotated protein</fullName>
    </submittedName>
</protein>
<reference evidence="4" key="1">
    <citation type="submission" date="2020-05" db="EMBL/GenBank/DDBJ databases">
        <authorList>
            <person name="Chiriac C."/>
            <person name="Salcher M."/>
            <person name="Ghai R."/>
            <person name="Kavagutti S V."/>
        </authorList>
    </citation>
    <scope>NUCLEOTIDE SEQUENCE</scope>
</reference>
<accession>A0A6J6Q8L5</accession>
<evidence type="ECO:0000313" key="4">
    <source>
        <dbReference type="EMBL" id="CAB4705525.1"/>
    </source>
</evidence>
<evidence type="ECO:0000256" key="3">
    <source>
        <dbReference type="SAM" id="Coils"/>
    </source>
</evidence>
<dbReference type="AlphaFoldDB" id="A0A6J6Q8L5"/>
<gene>
    <name evidence="4" type="ORF">UFOPK2598_00809</name>
</gene>
<evidence type="ECO:0000256" key="2">
    <source>
        <dbReference type="ARBA" id="ARBA00023172"/>
    </source>
</evidence>
<dbReference type="GO" id="GO:0006310">
    <property type="term" value="P:DNA recombination"/>
    <property type="evidence" value="ECO:0007669"/>
    <property type="project" value="UniProtKB-KW"/>
</dbReference>
<name>A0A6J6Q8L5_9ZZZZ</name>
<dbReference type="PANTHER" id="PTHR30563">
    <property type="entry name" value="DNA RECOMBINATION PROTEIN RMUC"/>
    <property type="match status" value="1"/>
</dbReference>
<dbReference type="Pfam" id="PF02646">
    <property type="entry name" value="RmuC"/>
    <property type="match status" value="1"/>
</dbReference>
<sequence>MDVILGVIIGLVLGILIGFLIKSGRSNSNSSDNPLVKDLKEQLEREKNSTAAATKLSDELETMKKTVEKLTEAASAADLRRVRAETEITEQVKSMASHNENLVKQTRAIAGALASSQTRGKFGEAHLEKLLESAGLIENEHFTRQSASEKIGDSGAIPDVTINMPGGSVIYIDSKFPFQRFYEAFETQDDVLRKQLLVEHSKDLLAHIQALSKRNYADRGPSPDFVILYAPIDAIFIEAVKAIPDFLETSFRLNVTIATPTSMMALLRTVGYLFSRNRVAANAEEIQSLAVKFLRDISSLHEKIVTVGDRLKSTLKAYNEMIPTAETTVLSAAKKMKSLDVSGKPLKALPEVSENLRNLESKLALDAPEDFIEVEEVDEAADERDE</sequence>
<proteinExistence type="predicted"/>
<dbReference type="PANTHER" id="PTHR30563:SF0">
    <property type="entry name" value="DNA RECOMBINATION PROTEIN RMUC"/>
    <property type="match status" value="1"/>
</dbReference>
<keyword evidence="2" id="KW-0233">DNA recombination</keyword>
<feature type="coiled-coil region" evidence="3">
    <location>
        <begin position="36"/>
        <end position="80"/>
    </location>
</feature>
<organism evidence="4">
    <name type="scientific">freshwater metagenome</name>
    <dbReference type="NCBI Taxonomy" id="449393"/>
    <lineage>
        <taxon>unclassified sequences</taxon>
        <taxon>metagenomes</taxon>
        <taxon>ecological metagenomes</taxon>
    </lineage>
</organism>